<feature type="compositionally biased region" description="Basic residues" evidence="1">
    <location>
        <begin position="2104"/>
        <end position="2117"/>
    </location>
</feature>
<feature type="compositionally biased region" description="Low complexity" evidence="1">
    <location>
        <begin position="920"/>
        <end position="937"/>
    </location>
</feature>
<feature type="compositionally biased region" description="Gly residues" evidence="1">
    <location>
        <begin position="1158"/>
        <end position="1177"/>
    </location>
</feature>
<keyword evidence="3" id="KW-0732">Signal</keyword>
<feature type="region of interest" description="Disordered" evidence="1">
    <location>
        <begin position="162"/>
        <end position="202"/>
    </location>
</feature>
<feature type="chain" id="PRO_5040431594" evidence="3">
    <location>
        <begin position="23"/>
        <end position="2361"/>
    </location>
</feature>
<feature type="compositionally biased region" description="Gly residues" evidence="1">
    <location>
        <begin position="980"/>
        <end position="992"/>
    </location>
</feature>
<feature type="compositionally biased region" description="Low complexity" evidence="1">
    <location>
        <begin position="970"/>
        <end position="979"/>
    </location>
</feature>
<feature type="compositionally biased region" description="Low complexity" evidence="1">
    <location>
        <begin position="993"/>
        <end position="1004"/>
    </location>
</feature>
<feature type="transmembrane region" description="Helical" evidence="2">
    <location>
        <begin position="2286"/>
        <end position="2305"/>
    </location>
</feature>
<feature type="region of interest" description="Disordered" evidence="1">
    <location>
        <begin position="2102"/>
        <end position="2127"/>
    </location>
</feature>
<reference evidence="5" key="1">
    <citation type="submission" date="2025-08" db="UniProtKB">
        <authorList>
            <consortium name="RefSeq"/>
        </authorList>
    </citation>
    <scope>IDENTIFICATION</scope>
    <source>
        <strain evidence="5">USDA-PBARC FA_bdor</strain>
        <tissue evidence="5">Whole organism</tissue>
    </source>
</reference>
<feature type="compositionally biased region" description="Gly residues" evidence="1">
    <location>
        <begin position="778"/>
        <end position="825"/>
    </location>
</feature>
<evidence type="ECO:0000313" key="4">
    <source>
        <dbReference type="Proteomes" id="UP000694866"/>
    </source>
</evidence>
<feature type="region of interest" description="Disordered" evidence="1">
    <location>
        <begin position="117"/>
        <end position="137"/>
    </location>
</feature>
<sequence length="2361" mass="252068">MRAFNSVRILIPIVFLIVRVSSRSISDDAGVIDKKLEEQKDQIIADIGGKLDSGGSEEGIRRFDAVVEDSEKDQQDQGSNDEDKVVEVESDDVAHQKRSIEGKLDAVEGQAILDPKHEVQGEIGNSETKESRERNEGIQIRQIPELIPVKIDHAGPYEPHFGGTETARKSLDVVEDEKIDDDEEDDIRSERSSEKKEAEKESESIVQKWKLQALTIQNQLKNRTFFKYLKEQVSEVLPDIPKFTENQLLEALKTIASTKSLGSEESHIKNLNTSMLNDKQLEVIKCAEGLVAEKQRQSFAENFFECMRGLNILNCMRIYIWPIIAENVPERIVQNFPALPIEVSLSDFIPNRQGDEPKNIRGVHQQRLLMPETVVANILKDALAVDPHDENIPTQIDPENFAKLLTPGQLDILKMAEKFLPESVRQEYSSKMHSCVRRFEYFSCVKYFTWPMVKQYYTALPDFPDYQTWYPSTISVYPGYPIIPFPDLSDNNGQLPEVIEADGFIHRTPRPETIIFQLLRNTVEEQPRHQAAAEIYALPDTSSITPEQLASLQMAQQLVPVAYREEFVDKTVKCIQEHNYLFCTKYSTWPTLKQFQPRLPAFADLESVFGNLFSKIPNFGSFFSGDSNNKKNLTGFFSQLPWAGSWTGGSGLQGGSGSGGGSSQGTGTPWGTGGGSTGSGGFPQYPGGSGGGQLPGFPGIGGHIPNFPGGGAQIPSLPGIGGTGGNIPGVGGSGGGIPNFPGIGSGSGGSNVPNHSGGTITWSGIPGIKPPGTISWGGINGGQGSGSPGGSIGSGQTGGGNLGHPWGPGQGSGSPGIGSSGGSSNGGYVPSGPSIGGQPWGPGQGSGSAGSSGSSGSSNIGSGQTGGSGISIPAIGNHPWGSGQGSGTPGSSGSSGSGQVDGGGSSIPSVGGQPWGPGQGSSSPGSSSPSGPSNSGSGQTGGGGISIPSIGGLPWGGGQGSGGSGGSGSTGPSNPSVGGQPWGGGQGSGTSGSGSSSGPSNSGSGQTGGGWGGGQASGSSGGSGSSGSSNSGYGPNAGGGSSSGSSSSSGPSNSGQSGGTGSSNPSIGGIPWTGGQGSSSSPGQSGQSGGSITPIPGGGTVSWTGGNGGYIPAVVGGISSALPGITSLGEQGGGSSASSGSSGSSISSGGSSSPSGDGSSGSGSGNLGGTSGSGGGSYRPKIHKEIQADDAMSEQLSKGPAETLQQKSLEAKIIDILYNLRYTILESPVIPIPMVGPRAVLRQLNEDQIIILSLAKSIIPPPMRADFASQTVGCLQGGSNFLGCTKNVIWPFLTFYVPNIPAFPDEKPQVMEKHSPELDFIPGREYSLEPVSYAPFIGQHHLAQLFRQPFPILGRSPLRSEISAKADDQPIISVTDPKFVPIYTDHPDTVILKILSAMADSVEKSSPADYRSRVPAFMTFYSTINSSLNEEQERILKTTEYLIPESSRQVFFNEILVCLIDNSFQTCARDNIWPTLTKHYPRIPSFPNFQENSVQDNQSPSPDYRHISETDVKTGQHGDTVVTITDTRFVPIFGEHPEEIILTMLKGIQPSSLNQINTTPSSIAKSPPYASIFTKSQGDIVVVAENLLPESIRDIFVIRMSECVRDTNFLDCARDIAWPTIGQFFPRLASFPNFGSLPSLTDGKPQQPTLLPPVLDSEFPRINQPDHNQLQQLPETLESKLESLLAKISGLRGNIHSGVSYLNTEDPLTAALVTDKQVKIIRMTEGLIPEDARPMFIVKIMGCVRGSGFPICSQAVAWPTLRQFLPNIPEFPDISNFLPEVPEIPNFSTLQEHLPEIPNFSQFGQGLGQLIPQFQQPTKSTAEFTTGQHSVLLPGYTASVGSAPVVPPFPGQPTDILIDISQDRVIFPDTEREPLDRKRREIINLLEDEQTSKTDDASTLNITEADLLQLLSNATTSTEESLEPTRESLLEYLNSTIKASLTPQQLAILKLVEKLGIKNTRGVMGQVIRCVTGLSFIRCMGIFMWPLITSTVPSLLGIQLPFGRSAQDTDGLSDVSVEDLEKELFVRKEEMEHTLLDWYKSLTEEKFESTLGLIKFEGYGNGEIGIKFSEARTGRAKIKDHKNLPSILTIISDIMEDVLNTGRGSHKLSKDKRKGKSRSLPFDSDPEELKNSENIVNLFLQRLKANKTDGISHLGNHRFNPSDAYQAFELLFGPRLKARLANNLEQLQENKIELNYDNYHTEGQPAESTSPQRLRVIPLQLQEEKSNLFDEIQHEQDTIDDNKFSNEEITKSPVVIHLPKLDDEIISRKMSDSLTSLARHMNKNNMIRIIPGIGFAVTFILQMALAHARAAASMATMLSNMAMGTAMFSLVRQAMFGQTTHPKIKYVYDTDVHGPGISWPA</sequence>
<feature type="compositionally biased region" description="Gly residues" evidence="1">
    <location>
        <begin position="719"/>
        <end position="749"/>
    </location>
</feature>
<evidence type="ECO:0000256" key="2">
    <source>
        <dbReference type="SAM" id="Phobius"/>
    </source>
</evidence>
<keyword evidence="2" id="KW-1133">Transmembrane helix</keyword>
<keyword evidence="2" id="KW-0472">Membrane</keyword>
<name>A0A9R1T236_9HYME</name>
<proteinExistence type="predicted"/>
<feature type="compositionally biased region" description="Low complexity" evidence="1">
    <location>
        <begin position="1078"/>
        <end position="1095"/>
    </location>
</feature>
<feature type="compositionally biased region" description="Gly residues" evidence="1">
    <location>
        <begin position="882"/>
        <end position="905"/>
    </location>
</feature>
<feature type="compositionally biased region" description="Basic and acidic residues" evidence="1">
    <location>
        <begin position="81"/>
        <end position="93"/>
    </location>
</feature>
<keyword evidence="2" id="KW-0812">Transmembrane</keyword>
<dbReference type="RefSeq" id="XP_011301729.1">
    <property type="nucleotide sequence ID" value="XM_011303427.1"/>
</dbReference>
<dbReference type="KEGG" id="fas:105265739"/>
<feature type="compositionally biased region" description="Acidic residues" evidence="1">
    <location>
        <begin position="173"/>
        <end position="187"/>
    </location>
</feature>
<dbReference type="Proteomes" id="UP000694866">
    <property type="component" value="Unplaced"/>
</dbReference>
<feature type="compositionally biased region" description="Basic and acidic residues" evidence="1">
    <location>
        <begin position="188"/>
        <end position="202"/>
    </location>
</feature>
<feature type="region of interest" description="Disordered" evidence="1">
    <location>
        <begin position="1126"/>
        <end position="1180"/>
    </location>
</feature>
<dbReference type="OrthoDB" id="7699643at2759"/>
<feature type="compositionally biased region" description="Gly residues" evidence="1">
    <location>
        <begin position="1005"/>
        <end position="1025"/>
    </location>
</feature>
<feature type="compositionally biased region" description="Gly residues" evidence="1">
    <location>
        <begin position="648"/>
        <end position="712"/>
    </location>
</feature>
<gene>
    <name evidence="5" type="primary">LOC105265739</name>
</gene>
<evidence type="ECO:0000256" key="3">
    <source>
        <dbReference type="SAM" id="SignalP"/>
    </source>
</evidence>
<accession>A0A9R1T236</accession>
<feature type="signal peptide" evidence="3">
    <location>
        <begin position="1"/>
        <end position="22"/>
    </location>
</feature>
<evidence type="ECO:0000256" key="1">
    <source>
        <dbReference type="SAM" id="MobiDB-lite"/>
    </source>
</evidence>
<feature type="region of interest" description="Disordered" evidence="1">
    <location>
        <begin position="47"/>
        <end position="93"/>
    </location>
</feature>
<feature type="compositionally biased region" description="Low complexity" evidence="1">
    <location>
        <begin position="1136"/>
        <end position="1157"/>
    </location>
</feature>
<feature type="compositionally biased region" description="Low complexity" evidence="1">
    <location>
        <begin position="1043"/>
        <end position="1055"/>
    </location>
</feature>
<keyword evidence="4" id="KW-1185">Reference proteome</keyword>
<feature type="region of interest" description="Disordered" evidence="1">
    <location>
        <begin position="648"/>
        <end position="1110"/>
    </location>
</feature>
<feature type="compositionally biased region" description="Basic and acidic residues" evidence="1">
    <location>
        <begin position="127"/>
        <end position="136"/>
    </location>
</feature>
<feature type="compositionally biased region" description="Gly residues" evidence="1">
    <location>
        <begin position="953"/>
        <end position="969"/>
    </location>
</feature>
<organism evidence="4 5">
    <name type="scientific">Fopius arisanus</name>
    <dbReference type="NCBI Taxonomy" id="64838"/>
    <lineage>
        <taxon>Eukaryota</taxon>
        <taxon>Metazoa</taxon>
        <taxon>Ecdysozoa</taxon>
        <taxon>Arthropoda</taxon>
        <taxon>Hexapoda</taxon>
        <taxon>Insecta</taxon>
        <taxon>Pterygota</taxon>
        <taxon>Neoptera</taxon>
        <taxon>Endopterygota</taxon>
        <taxon>Hymenoptera</taxon>
        <taxon>Apocrita</taxon>
        <taxon>Ichneumonoidea</taxon>
        <taxon>Braconidae</taxon>
        <taxon>Opiinae</taxon>
        <taxon>Fopius</taxon>
    </lineage>
</organism>
<feature type="compositionally biased region" description="Gly residues" evidence="1">
    <location>
        <begin position="1096"/>
        <end position="1109"/>
    </location>
</feature>
<dbReference type="GeneID" id="105265739"/>
<feature type="compositionally biased region" description="Low complexity" evidence="1">
    <location>
        <begin position="851"/>
        <end position="862"/>
    </location>
</feature>
<feature type="compositionally biased region" description="Gly residues" evidence="1">
    <location>
        <begin position="834"/>
        <end position="850"/>
    </location>
</feature>
<protein>
    <submittedName>
        <fullName evidence="5">Uncharacterized protein isoform X1</fullName>
    </submittedName>
</protein>
<evidence type="ECO:0000313" key="5">
    <source>
        <dbReference type="RefSeq" id="XP_011301729.1"/>
    </source>
</evidence>